<feature type="compositionally biased region" description="Basic and acidic residues" evidence="1">
    <location>
        <begin position="855"/>
        <end position="867"/>
    </location>
</feature>
<feature type="compositionally biased region" description="Polar residues" evidence="1">
    <location>
        <begin position="1"/>
        <end position="10"/>
    </location>
</feature>
<accession>A0A238FCC2</accession>
<evidence type="ECO:0000256" key="1">
    <source>
        <dbReference type="SAM" id="MobiDB-lite"/>
    </source>
</evidence>
<feature type="compositionally biased region" description="Polar residues" evidence="1">
    <location>
        <begin position="184"/>
        <end position="195"/>
    </location>
</feature>
<name>A0A238FCC2_9BASI</name>
<evidence type="ECO:0000313" key="3">
    <source>
        <dbReference type="Proteomes" id="UP000198372"/>
    </source>
</evidence>
<evidence type="ECO:0000313" key="2">
    <source>
        <dbReference type="EMBL" id="SCV69761.1"/>
    </source>
</evidence>
<feature type="compositionally biased region" description="Low complexity" evidence="1">
    <location>
        <begin position="296"/>
        <end position="310"/>
    </location>
</feature>
<feature type="region of interest" description="Disordered" evidence="1">
    <location>
        <begin position="296"/>
        <end position="353"/>
    </location>
</feature>
<feature type="region of interest" description="Disordered" evidence="1">
    <location>
        <begin position="579"/>
        <end position="610"/>
    </location>
</feature>
<feature type="compositionally biased region" description="Polar residues" evidence="1">
    <location>
        <begin position="458"/>
        <end position="467"/>
    </location>
</feature>
<feature type="region of interest" description="Disordered" evidence="1">
    <location>
        <begin position="488"/>
        <end position="516"/>
    </location>
</feature>
<keyword evidence="3" id="KW-1185">Reference proteome</keyword>
<dbReference type="AlphaFoldDB" id="A0A238FCC2"/>
<dbReference type="EMBL" id="FMSP01000005">
    <property type="protein sequence ID" value="SCV69761.1"/>
    <property type="molecule type" value="Genomic_DNA"/>
</dbReference>
<feature type="region of interest" description="Disordered" evidence="1">
    <location>
        <begin position="1"/>
        <end position="47"/>
    </location>
</feature>
<feature type="region of interest" description="Disordered" evidence="1">
    <location>
        <begin position="180"/>
        <end position="209"/>
    </location>
</feature>
<protein>
    <submittedName>
        <fullName evidence="2">BQ2448_1155 protein</fullName>
    </submittedName>
</protein>
<feature type="compositionally biased region" description="Low complexity" evidence="1">
    <location>
        <begin position="593"/>
        <end position="606"/>
    </location>
</feature>
<sequence length="891" mass="94937">MGQNGSTLQAAPTPGSPSLGKLHGSPIINSESTSQGRAALHTSTQLAPTPRALGKRLEVSRSVVMRQGAPEYMPNGRLVATPQTLSKLSPITLGGNDTSLEGVEINMGLDGVNSSKDDTGHTMPHHPADASVQEIASPIYPCRRPSPTSYWSTSTIGDGDQRSNGPLKLITLPVLGKSFPKTKAPSQTLPTHSTQAPSPPSVEAPSAAKKLGRQIATGLMFRKDAPPSPRIKGPIVVVGGSRMSDNRYSALSKRSNGSTSATPTIRTASDQSMTLGAYSQMFGALDEDESASETFVGVSSSSGSKTSGGFLEHSPRLDQVAPKGPRASAPASCYADPTPSSNTLDERTFRTPRSIQPHLLEARRRQTNSVVSAASRASSRRSFLDSLTRLMEDAAKLLDVDDDEEAPPPLKSEQIPERPSLEVITNEAIGKSSFSGKISDSGEIVPLCMPVQRRGRSGPTSPLSTRSPRVGLSRRPSIVSQASFPRSVSGDIIGERPTSHVSQTSNGEHEVPVPPPKVLEPVPSSAKGSFHWMRQAEVPVESVSPSVHVGSALQHSPMVAYPSEASGSPRALFVPRSLRLGRSRPQSQKSLQSDASTPSMSSSSSSLKTTPPVLHEIQFPALDADADSNVDAALEKPSKILQTFEDATDYFALRLTASTVVLPPRANESAPTIDVHGPMDRVIDSPTILTPPAAPLSTAATNLRTPTFAHFCLKPSHKYEGPAPTSPARMSPMTMLRNGSGASSNHSTPEQRRQGFLPFLHLEASTDPNGEEGAQQCPVLVNRFDGADNSIYYSAEALAKPMHDFERDEIERRETVPRWTRSMIGNAASAHDLKANQAAKAYQDAWEALASGGADGDKSRNTLDGKLRLGKGSKRGFDRGEIKGWLQEQAR</sequence>
<reference evidence="3" key="1">
    <citation type="submission" date="2016-09" db="EMBL/GenBank/DDBJ databases">
        <authorList>
            <person name="Jeantristanb JTB J.-T."/>
            <person name="Ricardo R."/>
        </authorList>
    </citation>
    <scope>NUCLEOTIDE SEQUENCE [LARGE SCALE GENOMIC DNA]</scope>
</reference>
<feature type="region of interest" description="Disordered" evidence="1">
    <location>
        <begin position="851"/>
        <end position="891"/>
    </location>
</feature>
<organism evidence="2 3">
    <name type="scientific">Microbotryum intermedium</name>
    <dbReference type="NCBI Taxonomy" id="269621"/>
    <lineage>
        <taxon>Eukaryota</taxon>
        <taxon>Fungi</taxon>
        <taxon>Dikarya</taxon>
        <taxon>Basidiomycota</taxon>
        <taxon>Pucciniomycotina</taxon>
        <taxon>Microbotryomycetes</taxon>
        <taxon>Microbotryales</taxon>
        <taxon>Microbotryaceae</taxon>
        <taxon>Microbotryum</taxon>
    </lineage>
</organism>
<feature type="compositionally biased region" description="Polar residues" evidence="1">
    <location>
        <begin position="27"/>
        <end position="47"/>
    </location>
</feature>
<feature type="region of interest" description="Disordered" evidence="1">
    <location>
        <begin position="451"/>
        <end position="476"/>
    </location>
</feature>
<dbReference type="Proteomes" id="UP000198372">
    <property type="component" value="Unassembled WGS sequence"/>
</dbReference>
<proteinExistence type="predicted"/>
<gene>
    <name evidence="2" type="ORF">BQ2448_1155</name>
</gene>
<dbReference type="OrthoDB" id="2537181at2759"/>